<dbReference type="AlphaFoldDB" id="A0A0E9XX51"/>
<sequence length="22" mass="2606">MGEKRMNYSFGSKHNPVTVYEM</sequence>
<reference evidence="2" key="1">
    <citation type="submission" date="2014-11" db="EMBL/GenBank/DDBJ databases">
        <authorList>
            <person name="Amaro Gonzalez C."/>
        </authorList>
    </citation>
    <scope>NUCLEOTIDE SEQUENCE</scope>
</reference>
<protein>
    <submittedName>
        <fullName evidence="2">Uncharacterized protein</fullName>
    </submittedName>
</protein>
<dbReference type="EMBL" id="GBXM01001566">
    <property type="protein sequence ID" value="JAI07012.1"/>
    <property type="molecule type" value="Transcribed_RNA"/>
</dbReference>
<name>A0A0E9XX51_ANGAN</name>
<evidence type="ECO:0000313" key="2">
    <source>
        <dbReference type="EMBL" id="JAI07012.1"/>
    </source>
</evidence>
<feature type="region of interest" description="Disordered" evidence="1">
    <location>
        <begin position="1"/>
        <end position="22"/>
    </location>
</feature>
<accession>A0A0E9XX51</accession>
<evidence type="ECO:0000256" key="1">
    <source>
        <dbReference type="SAM" id="MobiDB-lite"/>
    </source>
</evidence>
<organism evidence="2">
    <name type="scientific">Anguilla anguilla</name>
    <name type="common">European freshwater eel</name>
    <name type="synonym">Muraena anguilla</name>
    <dbReference type="NCBI Taxonomy" id="7936"/>
    <lineage>
        <taxon>Eukaryota</taxon>
        <taxon>Metazoa</taxon>
        <taxon>Chordata</taxon>
        <taxon>Craniata</taxon>
        <taxon>Vertebrata</taxon>
        <taxon>Euteleostomi</taxon>
        <taxon>Actinopterygii</taxon>
        <taxon>Neopterygii</taxon>
        <taxon>Teleostei</taxon>
        <taxon>Anguilliformes</taxon>
        <taxon>Anguillidae</taxon>
        <taxon>Anguilla</taxon>
    </lineage>
</organism>
<reference evidence="2" key="2">
    <citation type="journal article" date="2015" name="Fish Shellfish Immunol.">
        <title>Early steps in the European eel (Anguilla anguilla)-Vibrio vulnificus interaction in the gills: Role of the RtxA13 toxin.</title>
        <authorList>
            <person name="Callol A."/>
            <person name="Pajuelo D."/>
            <person name="Ebbesson L."/>
            <person name="Teles M."/>
            <person name="MacKenzie S."/>
            <person name="Amaro C."/>
        </authorList>
    </citation>
    <scope>NUCLEOTIDE SEQUENCE</scope>
</reference>
<proteinExistence type="predicted"/>